<proteinExistence type="predicted"/>
<reference evidence="1 2" key="1">
    <citation type="submission" date="2014-04" db="EMBL/GenBank/DDBJ databases">
        <authorList>
            <consortium name="DOE Joint Genome Institute"/>
            <person name="Kuo A."/>
            <person name="Girlanda M."/>
            <person name="Perotto S."/>
            <person name="Kohler A."/>
            <person name="Nagy L.G."/>
            <person name="Floudas D."/>
            <person name="Copeland A."/>
            <person name="Barry K.W."/>
            <person name="Cichocki N."/>
            <person name="Veneault-Fourrey C."/>
            <person name="LaButti K."/>
            <person name="Lindquist E.A."/>
            <person name="Lipzen A."/>
            <person name="Lundell T."/>
            <person name="Morin E."/>
            <person name="Murat C."/>
            <person name="Sun H."/>
            <person name="Tunlid A."/>
            <person name="Henrissat B."/>
            <person name="Grigoriev I.V."/>
            <person name="Hibbett D.S."/>
            <person name="Martin F."/>
            <person name="Nordberg H.P."/>
            <person name="Cantor M.N."/>
            <person name="Hua S.X."/>
        </authorList>
    </citation>
    <scope>NUCLEOTIDE SEQUENCE [LARGE SCALE GENOMIC DNA]</scope>
    <source>
        <strain evidence="1 2">MUT 4182</strain>
    </source>
</reference>
<name>A0A0C3LB97_9AGAM</name>
<gene>
    <name evidence="1" type="ORF">M407DRAFT_241874</name>
</gene>
<dbReference type="HOGENOM" id="CLU_2110733_0_0_1"/>
<accession>A0A0C3LB97</accession>
<reference evidence="2" key="2">
    <citation type="submission" date="2015-01" db="EMBL/GenBank/DDBJ databases">
        <title>Evolutionary Origins and Diversification of the Mycorrhizal Mutualists.</title>
        <authorList>
            <consortium name="DOE Joint Genome Institute"/>
            <consortium name="Mycorrhizal Genomics Consortium"/>
            <person name="Kohler A."/>
            <person name="Kuo A."/>
            <person name="Nagy L.G."/>
            <person name="Floudas D."/>
            <person name="Copeland A."/>
            <person name="Barry K.W."/>
            <person name="Cichocki N."/>
            <person name="Veneault-Fourrey C."/>
            <person name="LaButti K."/>
            <person name="Lindquist E.A."/>
            <person name="Lipzen A."/>
            <person name="Lundell T."/>
            <person name="Morin E."/>
            <person name="Murat C."/>
            <person name="Riley R."/>
            <person name="Ohm R."/>
            <person name="Sun H."/>
            <person name="Tunlid A."/>
            <person name="Henrissat B."/>
            <person name="Grigoriev I.V."/>
            <person name="Hibbett D.S."/>
            <person name="Martin F."/>
        </authorList>
    </citation>
    <scope>NUCLEOTIDE SEQUENCE [LARGE SCALE GENOMIC DNA]</scope>
    <source>
        <strain evidence="2">MUT 4182</strain>
    </source>
</reference>
<organism evidence="1 2">
    <name type="scientific">Tulasnella calospora MUT 4182</name>
    <dbReference type="NCBI Taxonomy" id="1051891"/>
    <lineage>
        <taxon>Eukaryota</taxon>
        <taxon>Fungi</taxon>
        <taxon>Dikarya</taxon>
        <taxon>Basidiomycota</taxon>
        <taxon>Agaricomycotina</taxon>
        <taxon>Agaricomycetes</taxon>
        <taxon>Cantharellales</taxon>
        <taxon>Tulasnellaceae</taxon>
        <taxon>Tulasnella</taxon>
    </lineage>
</organism>
<dbReference type="AlphaFoldDB" id="A0A0C3LB97"/>
<evidence type="ECO:0000313" key="1">
    <source>
        <dbReference type="EMBL" id="KIO31148.1"/>
    </source>
</evidence>
<dbReference type="EMBL" id="KN822965">
    <property type="protein sequence ID" value="KIO31148.1"/>
    <property type="molecule type" value="Genomic_DNA"/>
</dbReference>
<sequence>MHFGEAVGGMLLSWLLHDHSNDQKDEQNHHAINQESEQLQECSIKCLQQMNYVIDHIPQPGGERGDSLPVAVSQLSVVRFQRECAAHEKLGKKVVKVKIKQTLNRRNATSSDCQC</sequence>
<evidence type="ECO:0000313" key="2">
    <source>
        <dbReference type="Proteomes" id="UP000054248"/>
    </source>
</evidence>
<dbReference type="Proteomes" id="UP000054248">
    <property type="component" value="Unassembled WGS sequence"/>
</dbReference>
<keyword evidence="2" id="KW-1185">Reference proteome</keyword>
<protein>
    <submittedName>
        <fullName evidence="1">Uncharacterized protein</fullName>
    </submittedName>
</protein>